<dbReference type="PROSITE" id="PS50948">
    <property type="entry name" value="PAN"/>
    <property type="match status" value="1"/>
</dbReference>
<evidence type="ECO:0000259" key="3">
    <source>
        <dbReference type="PROSITE" id="PS50948"/>
    </source>
</evidence>
<evidence type="ECO:0000256" key="2">
    <source>
        <dbReference type="SAM" id="SignalP"/>
    </source>
</evidence>
<dbReference type="EMBL" id="SWKV01000015">
    <property type="protein sequence ID" value="KAF3042702.1"/>
    <property type="molecule type" value="Genomic_DNA"/>
</dbReference>
<dbReference type="PANTHER" id="PTHR33946:SF4">
    <property type="entry name" value="COAGULATION FACTOR XI"/>
    <property type="match status" value="1"/>
</dbReference>
<evidence type="ECO:0000256" key="1">
    <source>
        <dbReference type="SAM" id="MobiDB-lite"/>
    </source>
</evidence>
<feature type="domain" description="Apple" evidence="3">
    <location>
        <begin position="291"/>
        <end position="381"/>
    </location>
</feature>
<dbReference type="Gene3D" id="3.50.4.10">
    <property type="entry name" value="Hepatocyte Growth Factor"/>
    <property type="match status" value="3"/>
</dbReference>
<feature type="region of interest" description="Disordered" evidence="1">
    <location>
        <begin position="152"/>
        <end position="187"/>
    </location>
</feature>
<dbReference type="InterPro" id="IPR003609">
    <property type="entry name" value="Pan_app"/>
</dbReference>
<keyword evidence="2" id="KW-0732">Signal</keyword>
<accession>A0A9P4WUV6</accession>
<feature type="signal peptide" evidence="2">
    <location>
        <begin position="1"/>
        <end position="24"/>
    </location>
</feature>
<feature type="compositionally biased region" description="Low complexity" evidence="1">
    <location>
        <begin position="152"/>
        <end position="186"/>
    </location>
</feature>
<evidence type="ECO:0000313" key="4">
    <source>
        <dbReference type="EMBL" id="KAF3042702.1"/>
    </source>
</evidence>
<reference evidence="4" key="1">
    <citation type="submission" date="2019-04" db="EMBL/GenBank/DDBJ databases">
        <title>Sequencing of skin fungus with MAO and IRED activity.</title>
        <authorList>
            <person name="Marsaioli A.J."/>
            <person name="Bonatto J.M.C."/>
            <person name="Reis Junior O."/>
        </authorList>
    </citation>
    <scope>NUCLEOTIDE SEQUENCE</scope>
    <source>
        <strain evidence="4">28M1</strain>
    </source>
</reference>
<dbReference type="OrthoDB" id="160645at2759"/>
<evidence type="ECO:0000313" key="5">
    <source>
        <dbReference type="Proteomes" id="UP000758155"/>
    </source>
</evidence>
<dbReference type="AlphaFoldDB" id="A0A9P4WUV6"/>
<organism evidence="4 5">
    <name type="scientific">Didymella heteroderae</name>
    <dbReference type="NCBI Taxonomy" id="1769908"/>
    <lineage>
        <taxon>Eukaryota</taxon>
        <taxon>Fungi</taxon>
        <taxon>Dikarya</taxon>
        <taxon>Ascomycota</taxon>
        <taxon>Pezizomycotina</taxon>
        <taxon>Dothideomycetes</taxon>
        <taxon>Pleosporomycetidae</taxon>
        <taxon>Pleosporales</taxon>
        <taxon>Pleosporineae</taxon>
        <taxon>Didymellaceae</taxon>
        <taxon>Didymella</taxon>
    </lineage>
</organism>
<gene>
    <name evidence="4" type="ORF">E8E12_008323</name>
</gene>
<dbReference type="Proteomes" id="UP000758155">
    <property type="component" value="Unassembled WGS sequence"/>
</dbReference>
<dbReference type="PANTHER" id="PTHR33946">
    <property type="match status" value="1"/>
</dbReference>
<proteinExistence type="predicted"/>
<feature type="chain" id="PRO_5040449843" description="Apple domain-containing protein" evidence="2">
    <location>
        <begin position="25"/>
        <end position="832"/>
    </location>
</feature>
<protein>
    <recommendedName>
        <fullName evidence="3">Apple domain-containing protein</fullName>
    </recommendedName>
</protein>
<comment type="caution">
    <text evidence="4">The sequence shown here is derived from an EMBL/GenBank/DDBJ whole genome shotgun (WGS) entry which is preliminary data.</text>
</comment>
<sequence>MSFKASRLSTLALVFIAAVNSASAATSPSPLATCSPDSNYFDRANCPNGCQCFSNFGGAAPVCMYSFDYSKPCQQDSDCLQYGAYYPYCFTARFTMTPGKGYCGSNDPNNWYGAQNVQCAGGKVEPSSSAGTVTSTSSLVSSSSLMNYPSTSSSATPVSSSSSSATSTTSTVSSSASVSPSPSSVSNTLTCDGKNAGSTFSYKTSKATYDITCGADYPGGDVKFLWADSFDACVSACDEESGCLTVAFRSGACYLKNQLTVTSSDAGIWAAKKHDADATAKAEATASGPTCVDKASDATSYKTASGKSFKIVCGKEYGGGDLAFASTASFKECIETCSTTSECVDVSYVNGACYLKRSKSVLIEAGHVWTAEAIDLTSTASTSSSIPTSSPIAGMDLTCADGKDDKKTFTAANGGSFIVECGVDYGGNDLKAVDSTSFADCMNSCDSTDGCVDVSYVWGRCYMKNAATSSSQAGHVWTGRKTTAGPSDSELLSSLQQDGGSFCTAYIGYKAPVTTKITTTTPGASTVLSIQTERSTLTRLYTAYTTATAVQTLPMLQPRQAVATPSIVSQLPASRISSICSLVATGTSTVVSTATASVAPVTQVSIFTSVIPVTKTTVATAIVSSTTRALNPTAYVNLDFETGDAYNWNSLGSNPLWTNSIVSPGHSRDGVTSNYAAQISRDAGTVSGYAFSRYDQRVPNMVAGQTYRWEFSFKYSTDVPDGAQDNCEFTVGLWSVGLAGLIPSTSSPRLKNQNYIASLPKCGTSTDFRTAIQPPQQPGEWRRYSGYYRAPNYVQDYTKMIWIGLQCRGAAYTSKQTIWFDDVVIAPEAAFS</sequence>
<name>A0A9P4WUV6_9PLEO</name>
<keyword evidence="5" id="KW-1185">Reference proteome</keyword>
<dbReference type="Pfam" id="PF14295">
    <property type="entry name" value="PAN_4"/>
    <property type="match status" value="3"/>
</dbReference>